<dbReference type="Gene3D" id="3.40.50.300">
    <property type="entry name" value="P-loop containing nucleotide triphosphate hydrolases"/>
    <property type="match status" value="1"/>
</dbReference>
<dbReference type="InterPro" id="IPR052026">
    <property type="entry name" value="ExeA_AAA_ATPase_DNA-bind"/>
</dbReference>
<organism evidence="2 3">
    <name type="scientific">Nonomuraea typhae</name>
    <dbReference type="NCBI Taxonomy" id="2603600"/>
    <lineage>
        <taxon>Bacteria</taxon>
        <taxon>Bacillati</taxon>
        <taxon>Actinomycetota</taxon>
        <taxon>Actinomycetes</taxon>
        <taxon>Streptosporangiales</taxon>
        <taxon>Streptosporangiaceae</taxon>
        <taxon>Nonomuraea</taxon>
    </lineage>
</organism>
<dbReference type="RefSeq" id="WP_397089644.1">
    <property type="nucleotide sequence ID" value="NZ_JBITGY010000013.1"/>
</dbReference>
<comment type="caution">
    <text evidence="2">The sequence shown here is derived from an EMBL/GenBank/DDBJ whole genome shotgun (WGS) entry which is preliminary data.</text>
</comment>
<evidence type="ECO:0000259" key="1">
    <source>
        <dbReference type="Pfam" id="PF13401"/>
    </source>
</evidence>
<dbReference type="Pfam" id="PF13401">
    <property type="entry name" value="AAA_22"/>
    <property type="match status" value="1"/>
</dbReference>
<dbReference type="PANTHER" id="PTHR35894">
    <property type="entry name" value="GENERAL SECRETION PATHWAY PROTEIN A-RELATED"/>
    <property type="match status" value="1"/>
</dbReference>
<gene>
    <name evidence="2" type="ORF">ACIBG2_41285</name>
</gene>
<reference evidence="2 3" key="1">
    <citation type="submission" date="2024-10" db="EMBL/GenBank/DDBJ databases">
        <title>The Natural Products Discovery Center: Release of the First 8490 Sequenced Strains for Exploring Actinobacteria Biosynthetic Diversity.</title>
        <authorList>
            <person name="Kalkreuter E."/>
            <person name="Kautsar S.A."/>
            <person name="Yang D."/>
            <person name="Bader C.D."/>
            <person name="Teijaro C.N."/>
            <person name="Fluegel L."/>
            <person name="Davis C.M."/>
            <person name="Simpson J.R."/>
            <person name="Lauterbach L."/>
            <person name="Steele A.D."/>
            <person name="Gui C."/>
            <person name="Meng S."/>
            <person name="Li G."/>
            <person name="Viehrig K."/>
            <person name="Ye F."/>
            <person name="Su P."/>
            <person name="Kiefer A.F."/>
            <person name="Nichols A."/>
            <person name="Cepeda A.J."/>
            <person name="Yan W."/>
            <person name="Fan B."/>
            <person name="Jiang Y."/>
            <person name="Adhikari A."/>
            <person name="Zheng C.-J."/>
            <person name="Schuster L."/>
            <person name="Cowan T.M."/>
            <person name="Smanski M.J."/>
            <person name="Chevrette M.G."/>
            <person name="De Carvalho L.P.S."/>
            <person name="Shen B."/>
        </authorList>
    </citation>
    <scope>NUCLEOTIDE SEQUENCE [LARGE SCALE GENOMIC DNA]</scope>
    <source>
        <strain evidence="2 3">NPDC050545</strain>
    </source>
</reference>
<feature type="domain" description="ORC1/DEAH AAA+ ATPase" evidence="1">
    <location>
        <begin position="44"/>
        <end position="164"/>
    </location>
</feature>
<protein>
    <submittedName>
        <fullName evidence="2">AAA family ATPase</fullName>
    </submittedName>
</protein>
<dbReference type="InterPro" id="IPR027417">
    <property type="entry name" value="P-loop_NTPase"/>
</dbReference>
<dbReference type="Proteomes" id="UP001612741">
    <property type="component" value="Unassembled WGS sequence"/>
</dbReference>
<dbReference type="EMBL" id="JBITGY010000013">
    <property type="protein sequence ID" value="MFI6503879.1"/>
    <property type="molecule type" value="Genomic_DNA"/>
</dbReference>
<dbReference type="PANTHER" id="PTHR35894:SF1">
    <property type="entry name" value="PHOSPHORIBULOKINASE _ URIDINE KINASE FAMILY"/>
    <property type="match status" value="1"/>
</dbReference>
<evidence type="ECO:0000313" key="3">
    <source>
        <dbReference type="Proteomes" id="UP001612741"/>
    </source>
</evidence>
<keyword evidence="3" id="KW-1185">Reference proteome</keyword>
<dbReference type="SUPFAM" id="SSF52540">
    <property type="entry name" value="P-loop containing nucleoside triphosphate hydrolases"/>
    <property type="match status" value="1"/>
</dbReference>
<sequence length="256" mass="29240">MSDAACVSPLPGDDHYLRLRDASLIATEGMLTAKENLQVVIKVRGMMCLYGDAGVGKTLSVNASLRDLAPQQSLRVEFRSHPYPRDIREVLFEGLGLAGRQPRRAGQFDRMLKDALRQEFRVLVCDEAQWLSRECFELWRHLWDDRDTQIAIVFVGGHNCYDVLRREPMLASRVTIWQELQRLTREQVLAVIPGYHPIWRRADPEDILHTDVHAAHGNFRRWAKITVLAAEAMARLGRDTIDRQVLAWVFSKLGGG</sequence>
<proteinExistence type="predicted"/>
<name>A0ABW7Z8L9_9ACTN</name>
<accession>A0ABW7Z8L9</accession>
<dbReference type="InterPro" id="IPR049945">
    <property type="entry name" value="AAA_22"/>
</dbReference>
<evidence type="ECO:0000313" key="2">
    <source>
        <dbReference type="EMBL" id="MFI6503879.1"/>
    </source>
</evidence>